<gene>
    <name evidence="3" type="ORF">FKM52_12945</name>
</gene>
<dbReference type="InterPro" id="IPR036291">
    <property type="entry name" value="NAD(P)-bd_dom_sf"/>
</dbReference>
<dbReference type="GO" id="GO:0016491">
    <property type="term" value="F:oxidoreductase activity"/>
    <property type="evidence" value="ECO:0007669"/>
    <property type="project" value="UniProtKB-KW"/>
</dbReference>
<keyword evidence="4" id="KW-1185">Reference proteome</keyword>
<reference evidence="3 4" key="1">
    <citation type="submission" date="2019-06" db="EMBL/GenBank/DDBJ databases">
        <authorList>
            <person name="Yang Y."/>
        </authorList>
    </citation>
    <scope>NUCLEOTIDE SEQUENCE [LARGE SCALE GENOMIC DNA]</scope>
    <source>
        <strain evidence="3 4">BIT-26</strain>
    </source>
</reference>
<proteinExistence type="inferred from homology"/>
<dbReference type="NCBIfam" id="NF005559">
    <property type="entry name" value="PRK07231.1"/>
    <property type="match status" value="1"/>
</dbReference>
<dbReference type="InterPro" id="IPR002347">
    <property type="entry name" value="SDR_fam"/>
</dbReference>
<dbReference type="FunFam" id="3.40.50.720:FF:000084">
    <property type="entry name" value="Short-chain dehydrogenase reductase"/>
    <property type="match status" value="1"/>
</dbReference>
<dbReference type="EMBL" id="VHQI01000007">
    <property type="protein sequence ID" value="TPW41654.1"/>
    <property type="molecule type" value="Genomic_DNA"/>
</dbReference>
<dbReference type="Pfam" id="PF13561">
    <property type="entry name" value="adh_short_C2"/>
    <property type="match status" value="1"/>
</dbReference>
<dbReference type="PRINTS" id="PR00081">
    <property type="entry name" value="GDHRDH"/>
</dbReference>
<dbReference type="OrthoDB" id="9806974at2"/>
<dbReference type="PROSITE" id="PS00061">
    <property type="entry name" value="ADH_SHORT"/>
    <property type="match status" value="1"/>
</dbReference>
<evidence type="ECO:0000256" key="2">
    <source>
        <dbReference type="ARBA" id="ARBA00023002"/>
    </source>
</evidence>
<comment type="caution">
    <text evidence="3">The sequence shown here is derived from an EMBL/GenBank/DDBJ whole genome shotgun (WGS) entry which is preliminary data.</text>
</comment>
<sequence>MTRRFENRVAMVTGAGSGIGAAIARQLGAEGARVVAADINEQSVARVAAEITQAGGIAVAVRQDVSDAQSVAASVAFTLERFGALHHAVNNAGIGGGNAPLANYSLEEWHSVIGVNLNGVFYSLKYQIPALLRSGGGSVVNVSSILGTVSRPNFSGYVAAKHGVIGLTKSAALEYAAQGIRINAVGPGYIDTPLISPLEKAQYRGLVSQHPIGRLGRADEVAALVLFLLSDEASFITGSFHLAEGGYTAQ</sequence>
<dbReference type="AlphaFoldDB" id="A0A506V6W9"/>
<name>A0A506V6W9_9GAMM</name>
<organism evidence="3 4">
    <name type="scientific">Mixta tenebrionis</name>
    <dbReference type="NCBI Taxonomy" id="2562439"/>
    <lineage>
        <taxon>Bacteria</taxon>
        <taxon>Pseudomonadati</taxon>
        <taxon>Pseudomonadota</taxon>
        <taxon>Gammaproteobacteria</taxon>
        <taxon>Enterobacterales</taxon>
        <taxon>Erwiniaceae</taxon>
        <taxon>Mixta</taxon>
    </lineage>
</organism>
<dbReference type="SUPFAM" id="SSF51735">
    <property type="entry name" value="NAD(P)-binding Rossmann-fold domains"/>
    <property type="match status" value="1"/>
</dbReference>
<protein>
    <submittedName>
        <fullName evidence="3">SDR family oxidoreductase</fullName>
    </submittedName>
</protein>
<dbReference type="InterPro" id="IPR020904">
    <property type="entry name" value="Sc_DH/Rdtase_CS"/>
</dbReference>
<dbReference type="RefSeq" id="WP_141176592.1">
    <property type="nucleotide sequence ID" value="NZ_JBHUFX010000006.1"/>
</dbReference>
<dbReference type="Proteomes" id="UP000319523">
    <property type="component" value="Unassembled WGS sequence"/>
</dbReference>
<dbReference type="PRINTS" id="PR00080">
    <property type="entry name" value="SDRFAMILY"/>
</dbReference>
<comment type="similarity">
    <text evidence="1">Belongs to the short-chain dehydrogenases/reductases (SDR) family.</text>
</comment>
<dbReference type="PANTHER" id="PTHR24321">
    <property type="entry name" value="DEHYDROGENASES, SHORT CHAIN"/>
    <property type="match status" value="1"/>
</dbReference>
<dbReference type="Gene3D" id="3.40.50.720">
    <property type="entry name" value="NAD(P)-binding Rossmann-like Domain"/>
    <property type="match status" value="1"/>
</dbReference>
<dbReference type="PANTHER" id="PTHR24321:SF8">
    <property type="entry name" value="ESTRADIOL 17-BETA-DEHYDROGENASE 8-RELATED"/>
    <property type="match status" value="1"/>
</dbReference>
<evidence type="ECO:0000256" key="1">
    <source>
        <dbReference type="ARBA" id="ARBA00006484"/>
    </source>
</evidence>
<evidence type="ECO:0000313" key="3">
    <source>
        <dbReference type="EMBL" id="TPW41654.1"/>
    </source>
</evidence>
<accession>A0A506V6W9</accession>
<evidence type="ECO:0000313" key="4">
    <source>
        <dbReference type="Proteomes" id="UP000319523"/>
    </source>
</evidence>
<keyword evidence="2" id="KW-0560">Oxidoreductase</keyword>